<comment type="similarity">
    <text evidence="3">Belongs to the Maf family. YhdE subfamily.</text>
</comment>
<comment type="cofactor">
    <cofactor evidence="1 3">
        <name>a divalent metal cation</name>
        <dbReference type="ChEBI" id="CHEBI:60240"/>
    </cofactor>
</comment>
<dbReference type="AlphaFoldDB" id="A0A1T4PYW4"/>
<dbReference type="InterPro" id="IPR029001">
    <property type="entry name" value="ITPase-like_fam"/>
</dbReference>
<dbReference type="GO" id="GO:0005737">
    <property type="term" value="C:cytoplasm"/>
    <property type="evidence" value="ECO:0007669"/>
    <property type="project" value="UniProtKB-SubCell"/>
</dbReference>
<dbReference type="HAMAP" id="MF_00528">
    <property type="entry name" value="Maf"/>
    <property type="match status" value="1"/>
</dbReference>
<dbReference type="NCBIfam" id="TIGR00172">
    <property type="entry name" value="maf"/>
    <property type="match status" value="1"/>
</dbReference>
<dbReference type="RefSeq" id="WP_078787977.1">
    <property type="nucleotide sequence ID" value="NZ_FNHR01000014.1"/>
</dbReference>
<keyword evidence="2 3" id="KW-0378">Hydrolase</keyword>
<comment type="catalytic activity">
    <reaction evidence="3">
        <text>UTP + H2O = UMP + diphosphate + H(+)</text>
        <dbReference type="Rhea" id="RHEA:29395"/>
        <dbReference type="ChEBI" id="CHEBI:15377"/>
        <dbReference type="ChEBI" id="CHEBI:15378"/>
        <dbReference type="ChEBI" id="CHEBI:33019"/>
        <dbReference type="ChEBI" id="CHEBI:46398"/>
        <dbReference type="ChEBI" id="CHEBI:57865"/>
        <dbReference type="EC" id="3.6.1.9"/>
    </reaction>
</comment>
<accession>A0A1T4PYW4</accession>
<evidence type="ECO:0000313" key="5">
    <source>
        <dbReference type="Proteomes" id="UP000189857"/>
    </source>
</evidence>
<dbReference type="GO" id="GO:0036218">
    <property type="term" value="F:dTTP diphosphatase activity"/>
    <property type="evidence" value="ECO:0007669"/>
    <property type="project" value="RHEA"/>
</dbReference>
<dbReference type="GO" id="GO:0009117">
    <property type="term" value="P:nucleotide metabolic process"/>
    <property type="evidence" value="ECO:0007669"/>
    <property type="project" value="UniProtKB-KW"/>
</dbReference>
<dbReference type="EC" id="3.6.1.9" evidence="3"/>
<dbReference type="PANTHER" id="PTHR43213">
    <property type="entry name" value="BIFUNCTIONAL DTTP/UTP PYROPHOSPHATASE/METHYLTRANSFERASE PROTEIN-RELATED"/>
    <property type="match status" value="1"/>
</dbReference>
<dbReference type="PANTHER" id="PTHR43213:SF5">
    <property type="entry name" value="BIFUNCTIONAL DTTP_UTP PYROPHOSPHATASE_METHYLTRANSFERASE PROTEIN-RELATED"/>
    <property type="match status" value="1"/>
</dbReference>
<comment type="catalytic activity">
    <reaction evidence="3">
        <text>dTTP + H2O = dTMP + diphosphate + H(+)</text>
        <dbReference type="Rhea" id="RHEA:28534"/>
        <dbReference type="ChEBI" id="CHEBI:15377"/>
        <dbReference type="ChEBI" id="CHEBI:15378"/>
        <dbReference type="ChEBI" id="CHEBI:33019"/>
        <dbReference type="ChEBI" id="CHEBI:37568"/>
        <dbReference type="ChEBI" id="CHEBI:63528"/>
        <dbReference type="EC" id="3.6.1.9"/>
    </reaction>
</comment>
<dbReference type="Pfam" id="PF02545">
    <property type="entry name" value="Maf"/>
    <property type="match status" value="1"/>
</dbReference>
<dbReference type="GO" id="GO:0036221">
    <property type="term" value="F:UTP diphosphatase activity"/>
    <property type="evidence" value="ECO:0007669"/>
    <property type="project" value="RHEA"/>
</dbReference>
<dbReference type="CDD" id="cd00555">
    <property type="entry name" value="Maf"/>
    <property type="match status" value="1"/>
</dbReference>
<comment type="function">
    <text evidence="3">Nucleoside triphosphate pyrophosphatase that hydrolyzes dTTP and UTP. May have a dual role in cell division arrest and in preventing the incorporation of modified nucleotides into cellular nucleic acids.</text>
</comment>
<gene>
    <name evidence="4" type="ORF">SAMN02745110_02182</name>
</gene>
<organism evidence="4 5">
    <name type="scientific">Eubacterium ruminantium</name>
    <dbReference type="NCBI Taxonomy" id="42322"/>
    <lineage>
        <taxon>Bacteria</taxon>
        <taxon>Bacillati</taxon>
        <taxon>Bacillota</taxon>
        <taxon>Clostridia</taxon>
        <taxon>Eubacteriales</taxon>
        <taxon>Eubacteriaceae</taxon>
        <taxon>Eubacterium</taxon>
    </lineage>
</organism>
<dbReference type="EMBL" id="FUXA01000015">
    <property type="protein sequence ID" value="SJZ96497.1"/>
    <property type="molecule type" value="Genomic_DNA"/>
</dbReference>
<reference evidence="4 5" key="1">
    <citation type="submission" date="2017-02" db="EMBL/GenBank/DDBJ databases">
        <authorList>
            <person name="Peterson S.W."/>
        </authorList>
    </citation>
    <scope>NUCLEOTIDE SEQUENCE [LARGE SCALE GENOMIC DNA]</scope>
    <source>
        <strain evidence="4 5">ATCC 17233</strain>
    </source>
</reference>
<name>A0A1T4PYW4_9FIRM</name>
<keyword evidence="5" id="KW-1185">Reference proteome</keyword>
<dbReference type="SUPFAM" id="SSF52972">
    <property type="entry name" value="ITPase-like"/>
    <property type="match status" value="1"/>
</dbReference>
<feature type="site" description="Important for substrate specificity" evidence="3">
    <location>
        <position position="98"/>
    </location>
</feature>
<keyword evidence="3" id="KW-0546">Nucleotide metabolism</keyword>
<feature type="site" description="Important for substrate specificity" evidence="3">
    <location>
        <position position="180"/>
    </location>
</feature>
<proteinExistence type="inferred from homology"/>
<comment type="subcellular location">
    <subcellularLocation>
        <location evidence="3">Cytoplasm</location>
    </subcellularLocation>
</comment>
<dbReference type="Proteomes" id="UP000189857">
    <property type="component" value="Unassembled WGS sequence"/>
</dbReference>
<dbReference type="InterPro" id="IPR003697">
    <property type="entry name" value="Maf-like"/>
</dbReference>
<dbReference type="PIRSF" id="PIRSF006305">
    <property type="entry name" value="Maf"/>
    <property type="match status" value="1"/>
</dbReference>
<dbReference type="Gene3D" id="3.90.950.10">
    <property type="match status" value="1"/>
</dbReference>
<feature type="active site" description="Proton acceptor" evidence="3">
    <location>
        <position position="97"/>
    </location>
</feature>
<evidence type="ECO:0000313" key="4">
    <source>
        <dbReference type="EMBL" id="SJZ96497.1"/>
    </source>
</evidence>
<evidence type="ECO:0000256" key="3">
    <source>
        <dbReference type="HAMAP-Rule" id="MF_00528"/>
    </source>
</evidence>
<keyword evidence="3" id="KW-0963">Cytoplasm</keyword>
<feature type="site" description="Important for substrate specificity" evidence="3">
    <location>
        <position position="13"/>
    </location>
</feature>
<evidence type="ECO:0000256" key="1">
    <source>
        <dbReference type="ARBA" id="ARBA00001968"/>
    </source>
</evidence>
<dbReference type="OrthoDB" id="9807767at2"/>
<protein>
    <recommendedName>
        <fullName evidence="3">dTTP/UTP pyrophosphatase</fullName>
        <shortName evidence="3">dTTPase/UTPase</shortName>
        <ecNumber evidence="3">3.6.1.9</ecNumber>
    </recommendedName>
    <alternativeName>
        <fullName evidence="3">Nucleoside triphosphate pyrophosphatase</fullName>
    </alternativeName>
    <alternativeName>
        <fullName evidence="3">Nucleotide pyrophosphatase</fullName>
        <shortName evidence="3">Nucleotide PPase</shortName>
    </alternativeName>
</protein>
<sequence>MSLRVILASQSPRRQELLKKIFQYFEVMPSNADENIEVLPPAEYVEKLSKIKALEVYERLMDEDEMVPEVTGMKRLSKLFKGSGYASTEDMLVIGADTIVVRDGEILGKPKDEEDAFAILKTLQGRGHEVYTGVTLIHNEETISFSVKTDVHIVPMSDEEINEYIKTKDPMDKAGAYGIQTVFTKFVSGIEGDYNNVVGLPVSAIYSRLKDMKIV</sequence>
<comment type="caution">
    <text evidence="3">Lacks conserved residue(s) required for the propagation of feature annotation.</text>
</comment>
<evidence type="ECO:0000256" key="2">
    <source>
        <dbReference type="ARBA" id="ARBA00022801"/>
    </source>
</evidence>